<keyword evidence="7" id="KW-1133">Transmembrane helix</keyword>
<comment type="similarity">
    <text evidence="2">Belongs to the VKOR family.</text>
</comment>
<dbReference type="InterPro" id="IPR042406">
    <property type="entry name" value="VKORC1/VKORC1L1"/>
</dbReference>
<dbReference type="Ensembl" id="ENSCPBT00000038814.1">
    <property type="protein sequence ID" value="ENSCPBP00000033013.1"/>
    <property type="gene ID" value="ENSCPBG00000023141.1"/>
</dbReference>
<dbReference type="GO" id="GO:0048038">
    <property type="term" value="F:quinone binding"/>
    <property type="evidence" value="ECO:0007669"/>
    <property type="project" value="UniProtKB-KW"/>
</dbReference>
<dbReference type="GO" id="GO:0047057">
    <property type="term" value="F:vitamin-K-epoxide reductase (warfarin-sensitive) activity"/>
    <property type="evidence" value="ECO:0007669"/>
    <property type="project" value="UniProtKB-EC"/>
</dbReference>
<keyword evidence="10" id="KW-1015">Disulfide bond</keyword>
<dbReference type="AlphaFoldDB" id="A0A8C3IF11"/>
<evidence type="ECO:0000256" key="7">
    <source>
        <dbReference type="ARBA" id="ARBA00022989"/>
    </source>
</evidence>
<evidence type="ECO:0000256" key="11">
    <source>
        <dbReference type="ARBA" id="ARBA00023284"/>
    </source>
</evidence>
<sequence length="81" mass="8979">MAAPGWELALRLVLCALGLALSVYALHMESSREWDSGYWAMCNLSPSVSCSKVFTSRCAILHLSLAIYPFPNDFPTFCSLF</sequence>
<dbReference type="InterPro" id="IPR012932">
    <property type="entry name" value="VKOR"/>
</dbReference>
<dbReference type="OMA" id="MESSREW"/>
<dbReference type="GeneTree" id="ENSGT00990000205381"/>
<accession>A0A8C3IF11</accession>
<feature type="signal peptide" evidence="12">
    <location>
        <begin position="1"/>
        <end position="25"/>
    </location>
</feature>
<evidence type="ECO:0000256" key="8">
    <source>
        <dbReference type="ARBA" id="ARBA00023002"/>
    </source>
</evidence>
<dbReference type="InterPro" id="IPR038354">
    <property type="entry name" value="VKOR_sf"/>
</dbReference>
<comment type="subcellular location">
    <subcellularLocation>
        <location evidence="1">Endoplasmic reticulum membrane</location>
        <topology evidence="1">Multi-pass membrane protein</topology>
    </subcellularLocation>
</comment>
<evidence type="ECO:0000259" key="13">
    <source>
        <dbReference type="Pfam" id="PF07884"/>
    </source>
</evidence>
<evidence type="ECO:0000256" key="12">
    <source>
        <dbReference type="SAM" id="SignalP"/>
    </source>
</evidence>
<evidence type="ECO:0000256" key="10">
    <source>
        <dbReference type="ARBA" id="ARBA00023157"/>
    </source>
</evidence>
<keyword evidence="8" id="KW-0560">Oxidoreductase</keyword>
<dbReference type="GO" id="GO:0042373">
    <property type="term" value="P:vitamin K metabolic process"/>
    <property type="evidence" value="ECO:0007669"/>
    <property type="project" value="InterPro"/>
</dbReference>
<keyword evidence="4" id="KW-0812">Transmembrane</keyword>
<name>A0A8C3IF11_CHRPI</name>
<keyword evidence="6" id="KW-0256">Endoplasmic reticulum</keyword>
<evidence type="ECO:0000256" key="1">
    <source>
        <dbReference type="ARBA" id="ARBA00004477"/>
    </source>
</evidence>
<dbReference type="GO" id="GO:0005789">
    <property type="term" value="C:endoplasmic reticulum membrane"/>
    <property type="evidence" value="ECO:0007669"/>
    <property type="project" value="UniProtKB-SubCell"/>
</dbReference>
<dbReference type="Gene3D" id="1.20.1440.130">
    <property type="entry name" value="VKOR domain"/>
    <property type="match status" value="1"/>
</dbReference>
<evidence type="ECO:0000256" key="9">
    <source>
        <dbReference type="ARBA" id="ARBA00023136"/>
    </source>
</evidence>
<evidence type="ECO:0000313" key="14">
    <source>
        <dbReference type="Ensembl" id="ENSCPBP00000033013.1"/>
    </source>
</evidence>
<dbReference type="GO" id="GO:0007596">
    <property type="term" value="P:blood coagulation"/>
    <property type="evidence" value="ECO:0007669"/>
    <property type="project" value="TreeGrafter"/>
</dbReference>
<proteinExistence type="inferred from homology"/>
<keyword evidence="12" id="KW-0732">Signal</keyword>
<evidence type="ECO:0000256" key="2">
    <source>
        <dbReference type="ARBA" id="ARBA00006214"/>
    </source>
</evidence>
<dbReference type="Proteomes" id="UP000694380">
    <property type="component" value="Unplaced"/>
</dbReference>
<evidence type="ECO:0000256" key="3">
    <source>
        <dbReference type="ARBA" id="ARBA00012278"/>
    </source>
</evidence>
<evidence type="ECO:0000256" key="6">
    <source>
        <dbReference type="ARBA" id="ARBA00022824"/>
    </source>
</evidence>
<organism evidence="14 15">
    <name type="scientific">Chrysemys picta bellii</name>
    <name type="common">Western painted turtle</name>
    <name type="synonym">Emys bellii</name>
    <dbReference type="NCBI Taxonomy" id="8478"/>
    <lineage>
        <taxon>Eukaryota</taxon>
        <taxon>Metazoa</taxon>
        <taxon>Chordata</taxon>
        <taxon>Craniata</taxon>
        <taxon>Vertebrata</taxon>
        <taxon>Euteleostomi</taxon>
        <taxon>Archelosauria</taxon>
        <taxon>Testudinata</taxon>
        <taxon>Testudines</taxon>
        <taxon>Cryptodira</taxon>
        <taxon>Durocryptodira</taxon>
        <taxon>Testudinoidea</taxon>
        <taxon>Emydidae</taxon>
        <taxon>Chrysemys</taxon>
    </lineage>
</organism>
<keyword evidence="5" id="KW-0874">Quinone</keyword>
<feature type="domain" description="Vitamin K epoxide reductase" evidence="13">
    <location>
        <begin position="11"/>
        <end position="74"/>
    </location>
</feature>
<keyword evidence="15" id="KW-1185">Reference proteome</keyword>
<reference evidence="14" key="2">
    <citation type="submission" date="2025-09" db="UniProtKB">
        <authorList>
            <consortium name="Ensembl"/>
        </authorList>
    </citation>
    <scope>IDENTIFICATION</scope>
</reference>
<evidence type="ECO:0000256" key="5">
    <source>
        <dbReference type="ARBA" id="ARBA00022719"/>
    </source>
</evidence>
<reference evidence="14" key="1">
    <citation type="submission" date="2025-08" db="UniProtKB">
        <authorList>
            <consortium name="Ensembl"/>
        </authorList>
    </citation>
    <scope>IDENTIFICATION</scope>
</reference>
<evidence type="ECO:0000256" key="4">
    <source>
        <dbReference type="ARBA" id="ARBA00022692"/>
    </source>
</evidence>
<protein>
    <recommendedName>
        <fullName evidence="3">vitamin-K-epoxide reductase (warfarin-sensitive)</fullName>
        <ecNumber evidence="3">1.17.4.4</ecNumber>
    </recommendedName>
</protein>
<dbReference type="EC" id="1.17.4.4" evidence="3"/>
<dbReference type="PANTHER" id="PTHR14519:SF8">
    <property type="entry name" value="VITAMIN K EPOXIDE REDUCTASE COMPLEX SUBUNIT 1"/>
    <property type="match status" value="1"/>
</dbReference>
<dbReference type="Pfam" id="PF07884">
    <property type="entry name" value="VKOR"/>
    <property type="match status" value="1"/>
</dbReference>
<keyword evidence="9" id="KW-0472">Membrane</keyword>
<feature type="chain" id="PRO_5034269266" description="vitamin-K-epoxide reductase (warfarin-sensitive)" evidence="12">
    <location>
        <begin position="26"/>
        <end position="81"/>
    </location>
</feature>
<keyword evidence="11" id="KW-0676">Redox-active center</keyword>
<dbReference type="PANTHER" id="PTHR14519">
    <property type="entry name" value="VITAMIN K EPOXIDE REDUCTASE COMPLEX, SUBUNIT 1"/>
    <property type="match status" value="1"/>
</dbReference>
<evidence type="ECO:0000313" key="15">
    <source>
        <dbReference type="Proteomes" id="UP000694380"/>
    </source>
</evidence>